<proteinExistence type="predicted"/>
<keyword evidence="1" id="KW-1133">Transmembrane helix</keyword>
<protein>
    <submittedName>
        <fullName evidence="2">Uncharacterized protein</fullName>
    </submittedName>
</protein>
<feature type="transmembrane region" description="Helical" evidence="1">
    <location>
        <begin position="124"/>
        <end position="146"/>
    </location>
</feature>
<reference evidence="2" key="1">
    <citation type="journal article" date="2023" name="Mol. Phylogenet. Evol.">
        <title>Genome-scale phylogeny and comparative genomics of the fungal order Sordariales.</title>
        <authorList>
            <person name="Hensen N."/>
            <person name="Bonometti L."/>
            <person name="Westerberg I."/>
            <person name="Brannstrom I.O."/>
            <person name="Guillou S."/>
            <person name="Cros-Aarteil S."/>
            <person name="Calhoun S."/>
            <person name="Haridas S."/>
            <person name="Kuo A."/>
            <person name="Mondo S."/>
            <person name="Pangilinan J."/>
            <person name="Riley R."/>
            <person name="LaButti K."/>
            <person name="Andreopoulos B."/>
            <person name="Lipzen A."/>
            <person name="Chen C."/>
            <person name="Yan M."/>
            <person name="Daum C."/>
            <person name="Ng V."/>
            <person name="Clum A."/>
            <person name="Steindorff A."/>
            <person name="Ohm R.A."/>
            <person name="Martin F."/>
            <person name="Silar P."/>
            <person name="Natvig D.O."/>
            <person name="Lalanne C."/>
            <person name="Gautier V."/>
            <person name="Ament-Velasquez S.L."/>
            <person name="Kruys A."/>
            <person name="Hutchinson M.I."/>
            <person name="Powell A.J."/>
            <person name="Barry K."/>
            <person name="Miller A.N."/>
            <person name="Grigoriev I.V."/>
            <person name="Debuchy R."/>
            <person name="Gladieux P."/>
            <person name="Hiltunen Thoren M."/>
            <person name="Johannesson H."/>
        </authorList>
    </citation>
    <scope>NUCLEOTIDE SEQUENCE</scope>
    <source>
        <strain evidence="2">CBS 232.78</strain>
    </source>
</reference>
<organism evidence="2 3">
    <name type="scientific">Podospora didyma</name>
    <dbReference type="NCBI Taxonomy" id="330526"/>
    <lineage>
        <taxon>Eukaryota</taxon>
        <taxon>Fungi</taxon>
        <taxon>Dikarya</taxon>
        <taxon>Ascomycota</taxon>
        <taxon>Pezizomycotina</taxon>
        <taxon>Sordariomycetes</taxon>
        <taxon>Sordariomycetidae</taxon>
        <taxon>Sordariales</taxon>
        <taxon>Podosporaceae</taxon>
        <taxon>Podospora</taxon>
    </lineage>
</organism>
<evidence type="ECO:0000256" key="1">
    <source>
        <dbReference type="SAM" id="Phobius"/>
    </source>
</evidence>
<gene>
    <name evidence="2" type="ORF">B0H63DRAFT_78260</name>
</gene>
<dbReference type="EMBL" id="JAULSW010000010">
    <property type="protein sequence ID" value="KAK3368591.1"/>
    <property type="molecule type" value="Genomic_DNA"/>
</dbReference>
<name>A0AAE0N2K9_9PEZI</name>
<accession>A0AAE0N2K9</accession>
<comment type="caution">
    <text evidence="2">The sequence shown here is derived from an EMBL/GenBank/DDBJ whole genome shotgun (WGS) entry which is preliminary data.</text>
</comment>
<keyword evidence="1" id="KW-0472">Membrane</keyword>
<evidence type="ECO:0000313" key="3">
    <source>
        <dbReference type="Proteomes" id="UP001285441"/>
    </source>
</evidence>
<dbReference type="AlphaFoldDB" id="A0AAE0N2K9"/>
<evidence type="ECO:0000313" key="2">
    <source>
        <dbReference type="EMBL" id="KAK3368591.1"/>
    </source>
</evidence>
<dbReference type="Proteomes" id="UP001285441">
    <property type="component" value="Unassembled WGS sequence"/>
</dbReference>
<feature type="transmembrane region" description="Helical" evidence="1">
    <location>
        <begin position="177"/>
        <end position="198"/>
    </location>
</feature>
<keyword evidence="3" id="KW-1185">Reference proteome</keyword>
<keyword evidence="1" id="KW-0812">Transmembrane</keyword>
<sequence>MAELALSASSALFRFKTNRNGPQASDHTTTFSPVILYWTRIRDMAEWREHRNLSMGLFSVSIVFQTLIFALDRASGRKCGWMCYLLLLHPLMTLPWWLYMMYLVHKQVPLRTPANKPRERWLRLSFRLLYFVCLSTQLLGNAVSIWREWTVPNSPTGSTGMASDEADPGKNAGFARFVTMFTMLILHGFALGMHAIFLGQRFIPSKHWEHF</sequence>
<reference evidence="2" key="2">
    <citation type="submission" date="2023-06" db="EMBL/GenBank/DDBJ databases">
        <authorList>
            <consortium name="Lawrence Berkeley National Laboratory"/>
            <person name="Haridas S."/>
            <person name="Hensen N."/>
            <person name="Bonometti L."/>
            <person name="Westerberg I."/>
            <person name="Brannstrom I.O."/>
            <person name="Guillou S."/>
            <person name="Cros-Aarteil S."/>
            <person name="Calhoun S."/>
            <person name="Kuo A."/>
            <person name="Mondo S."/>
            <person name="Pangilinan J."/>
            <person name="Riley R."/>
            <person name="LaButti K."/>
            <person name="Andreopoulos B."/>
            <person name="Lipzen A."/>
            <person name="Chen C."/>
            <person name="Yanf M."/>
            <person name="Daum C."/>
            <person name="Ng V."/>
            <person name="Clum A."/>
            <person name="Steindorff A."/>
            <person name="Ohm R."/>
            <person name="Martin F."/>
            <person name="Silar P."/>
            <person name="Natvig D."/>
            <person name="Lalanne C."/>
            <person name="Gautier V."/>
            <person name="Ament-velasquez S.L."/>
            <person name="Kruys A."/>
            <person name="Hutchinson M.I."/>
            <person name="Powell A.J."/>
            <person name="Barry K."/>
            <person name="Miller A.N."/>
            <person name="Grigoriev I.V."/>
            <person name="Debuchy R."/>
            <person name="Gladieux P."/>
            <person name="Thoren M.H."/>
            <person name="Johannesson H."/>
        </authorList>
    </citation>
    <scope>NUCLEOTIDE SEQUENCE</scope>
    <source>
        <strain evidence="2">CBS 232.78</strain>
    </source>
</reference>
<feature type="transmembrane region" description="Helical" evidence="1">
    <location>
        <begin position="83"/>
        <end position="104"/>
    </location>
</feature>
<feature type="transmembrane region" description="Helical" evidence="1">
    <location>
        <begin position="52"/>
        <end position="71"/>
    </location>
</feature>